<proteinExistence type="inferred from homology"/>
<dbReference type="Pfam" id="PF00648">
    <property type="entry name" value="Peptidase_C2"/>
    <property type="match status" value="1"/>
</dbReference>
<dbReference type="InterPro" id="IPR038765">
    <property type="entry name" value="Papain-like_cys_pep_sf"/>
</dbReference>
<evidence type="ECO:0000313" key="5">
    <source>
        <dbReference type="EMBL" id="EPY31808.1"/>
    </source>
</evidence>
<keyword evidence="3 5" id="KW-0645">Protease</keyword>
<dbReference type="InterPro" id="IPR013780">
    <property type="entry name" value="Glyco_hydro_b"/>
</dbReference>
<dbReference type="SUPFAM" id="SSF101601">
    <property type="entry name" value="Smp-1-like"/>
    <property type="match status" value="1"/>
</dbReference>
<dbReference type="PANTHER" id="PTHR10183:SF423">
    <property type="entry name" value="LEUCINE-RICH REPEAT PROTEIN (LRRP)"/>
    <property type="match status" value="1"/>
</dbReference>
<feature type="active site" evidence="2 3">
    <location>
        <position position="436"/>
    </location>
</feature>
<evidence type="ECO:0000256" key="3">
    <source>
        <dbReference type="PROSITE-ProRule" id="PRU00239"/>
    </source>
</evidence>
<feature type="active site" evidence="2 3">
    <location>
        <position position="231"/>
    </location>
</feature>
<dbReference type="Gene3D" id="3.90.70.10">
    <property type="entry name" value="Cysteine proteinases"/>
    <property type="match status" value="1"/>
</dbReference>
<dbReference type="InterPro" id="IPR001300">
    <property type="entry name" value="Peptidase_C2_calpain_cat"/>
</dbReference>
<evidence type="ECO:0000313" key="6">
    <source>
        <dbReference type="Proteomes" id="UP000015354"/>
    </source>
</evidence>
<dbReference type="InterPro" id="IPR022684">
    <property type="entry name" value="Calpain_cysteine_protease"/>
</dbReference>
<dbReference type="Proteomes" id="UP000015354">
    <property type="component" value="Unassembled WGS sequence"/>
</dbReference>
<dbReference type="PRINTS" id="PR00704">
    <property type="entry name" value="CALPAIN"/>
</dbReference>
<gene>
    <name evidence="5" type="ORF">STCU_03217</name>
</gene>
<evidence type="ECO:0000256" key="2">
    <source>
        <dbReference type="PIRSR" id="PIRSR622684-1"/>
    </source>
</evidence>
<dbReference type="InterPro" id="IPR036310">
    <property type="entry name" value="Smp-1-like_sf"/>
</dbReference>
<dbReference type="Pfam" id="PF09149">
    <property type="entry name" value="DUF1935"/>
    <property type="match status" value="1"/>
</dbReference>
<dbReference type="PROSITE" id="PS50203">
    <property type="entry name" value="CALPAIN_CAT"/>
    <property type="match status" value="1"/>
</dbReference>
<dbReference type="Gene3D" id="2.60.120.380">
    <property type="match status" value="1"/>
</dbReference>
<name>S9USB9_9TRYP</name>
<dbReference type="AlphaFoldDB" id="S9USB9"/>
<accession>S9USB9</accession>
<dbReference type="InterPro" id="IPR000169">
    <property type="entry name" value="Pept_cys_AS"/>
</dbReference>
<keyword evidence="6" id="KW-1185">Reference proteome</keyword>
<dbReference type="InterPro" id="IPR015232">
    <property type="entry name" value="DUF1935"/>
</dbReference>
<keyword evidence="3" id="KW-0378">Hydrolase</keyword>
<dbReference type="SMART" id="SM00230">
    <property type="entry name" value="CysPc"/>
    <property type="match status" value="1"/>
</dbReference>
<evidence type="ECO:0000259" key="4">
    <source>
        <dbReference type="PROSITE" id="PS50203"/>
    </source>
</evidence>
<organism evidence="5 6">
    <name type="scientific">Strigomonas culicis</name>
    <dbReference type="NCBI Taxonomy" id="28005"/>
    <lineage>
        <taxon>Eukaryota</taxon>
        <taxon>Discoba</taxon>
        <taxon>Euglenozoa</taxon>
        <taxon>Kinetoplastea</taxon>
        <taxon>Metakinetoplastina</taxon>
        <taxon>Trypanosomatida</taxon>
        <taxon>Trypanosomatidae</taxon>
        <taxon>Strigomonadinae</taxon>
        <taxon>Strigomonas</taxon>
    </lineage>
</organism>
<comment type="caution">
    <text evidence="5">The sequence shown here is derived from an EMBL/GenBank/DDBJ whole genome shotgun (WGS) entry which is preliminary data.</text>
</comment>
<dbReference type="GO" id="GO:0004198">
    <property type="term" value="F:calcium-dependent cysteine-type endopeptidase activity"/>
    <property type="evidence" value="ECO:0007669"/>
    <property type="project" value="InterPro"/>
</dbReference>
<dbReference type="CDD" id="cd00044">
    <property type="entry name" value="CysPc"/>
    <property type="match status" value="1"/>
</dbReference>
<dbReference type="PANTHER" id="PTHR10183">
    <property type="entry name" value="CALPAIN"/>
    <property type="match status" value="1"/>
</dbReference>
<feature type="domain" description="Calpain catalytic" evidence="4">
    <location>
        <begin position="165"/>
        <end position="495"/>
    </location>
</feature>
<dbReference type="PROSITE" id="PS00139">
    <property type="entry name" value="THIOL_PROTEASE_CYS"/>
    <property type="match status" value="1"/>
</dbReference>
<feature type="active site" evidence="2 3">
    <location>
        <position position="414"/>
    </location>
</feature>
<sequence length="707" mass="80889">MGSGCCCEEYINYQNGKPLIRGGKVTPCFPEGRLFKIEKNNCWYFYNDTQKYRMTVTVDFGPASQIQAFDNDSRAKLILKMDGSCHAVMEVLPLETLALMRAKAINGFKCTFDATTFTAAERAQYVEAARAQVAKEIQAMQKLMKNTRITNDHRLLKAARRSGRMFVDLFFPPVSTSIYRPSIDASGGVRNASDYCWQRPTDYLPKQWHNKLTLFDRVSPTDIDQGALGDCYFLCSCSALAEHDEDVKAIFQNQHWYFTSKDEHKYGAWRVIINLNGWWRQLIVDSYLPSTSLLPSFARNRRHPNELWPSLLEKAYAKAYGSYQAIEAGFPWQAQEDLTGYPAFSFDDEWEQALKDEKTKSKLFKQLGKWSKKDYLITIATPAESKLSKSARSQSQANREMVELFDKAGLATGHAYSVLDVKHFSLQRLCLLKIRNPWGNHILWTGDWSDNSPLWERHPFVKMACHPEKKADGVFWMEWNDVTTFFDTGSVCFRETNWLSTWHNYRVISHFEAMVPNLALEIHTKKECTVSLTLHQKDRRGLATSDKDTKYAAIMLSLCEGERDSTKQKVVVNSSVNPDEPSPDFKFQTTRSVSIMYDLQPNKRYLVLPRRMTSSTGNNEASKKYILSLHTKRKLSGGSDPDISANFVRLDKGNDVFRNIPTFDMATTTAINSIYQVRHGVGFFSTHEGTSFTNGRKVNNFANELVM</sequence>
<comment type="similarity">
    <text evidence="1">Belongs to the peptidase C2 family.</text>
</comment>
<keyword evidence="3" id="KW-0788">Thiol protease</keyword>
<dbReference type="OrthoDB" id="424753at2759"/>
<reference evidence="5 6" key="1">
    <citation type="journal article" date="2013" name="PLoS ONE">
        <title>Predicting the Proteins of Angomonas deanei, Strigomonas culicis and Their Respective Endosymbionts Reveals New Aspects of the Trypanosomatidae Family.</title>
        <authorList>
            <person name="Motta M.C."/>
            <person name="Martins A.C."/>
            <person name="de Souza S.S."/>
            <person name="Catta-Preta C.M."/>
            <person name="Silva R."/>
            <person name="Klein C.C."/>
            <person name="de Almeida L.G."/>
            <person name="de Lima Cunha O."/>
            <person name="Ciapina L.P."/>
            <person name="Brocchi M."/>
            <person name="Colabardini A.C."/>
            <person name="de Araujo Lima B."/>
            <person name="Machado C.R."/>
            <person name="de Almeida Soares C.M."/>
            <person name="Probst C.M."/>
            <person name="de Menezes C.B."/>
            <person name="Thompson C.E."/>
            <person name="Bartholomeu D.C."/>
            <person name="Gradia D.F."/>
            <person name="Pavoni D.P."/>
            <person name="Grisard E.C."/>
            <person name="Fantinatti-Garboggini F."/>
            <person name="Marchini F.K."/>
            <person name="Rodrigues-Luiz G.F."/>
            <person name="Wagner G."/>
            <person name="Goldman G.H."/>
            <person name="Fietto J.L."/>
            <person name="Elias M.C."/>
            <person name="Goldman M.H."/>
            <person name="Sagot M.F."/>
            <person name="Pereira M."/>
            <person name="Stoco P.H."/>
            <person name="de Mendonca-Neto R.P."/>
            <person name="Teixeira S.M."/>
            <person name="Maciel T.E."/>
            <person name="de Oliveira Mendes T.A."/>
            <person name="Urmenyi T.P."/>
            <person name="de Souza W."/>
            <person name="Schenkman S."/>
            <person name="de Vasconcelos A.T."/>
        </authorList>
    </citation>
    <scope>NUCLEOTIDE SEQUENCE [LARGE SCALE GENOMIC DNA]</scope>
</reference>
<protein>
    <submittedName>
        <fullName evidence="5">Calpain family cysteine protease-like protein</fullName>
    </submittedName>
</protein>
<dbReference type="GO" id="GO:0006508">
    <property type="term" value="P:proteolysis"/>
    <property type="evidence" value="ECO:0007669"/>
    <property type="project" value="UniProtKB-KW"/>
</dbReference>
<dbReference type="SUPFAM" id="SSF54001">
    <property type="entry name" value="Cysteine proteinases"/>
    <property type="match status" value="1"/>
</dbReference>
<evidence type="ECO:0000256" key="1">
    <source>
        <dbReference type="ARBA" id="ARBA00007623"/>
    </source>
</evidence>
<dbReference type="EMBL" id="ATMH01003217">
    <property type="protein sequence ID" value="EPY31808.1"/>
    <property type="molecule type" value="Genomic_DNA"/>
</dbReference>
<dbReference type="Gene3D" id="2.60.40.1180">
    <property type="entry name" value="Golgi alpha-mannosidase II"/>
    <property type="match status" value="1"/>
</dbReference>